<dbReference type="AlphaFoldDB" id="A0A0G1IQF1"/>
<protein>
    <recommendedName>
        <fullName evidence="3">Nucleotidyl transferase AbiEii/AbiGii toxin family protein</fullName>
    </recommendedName>
</protein>
<proteinExistence type="predicted"/>
<dbReference type="Proteomes" id="UP000033945">
    <property type="component" value="Unassembled WGS sequence"/>
</dbReference>
<gene>
    <name evidence="1" type="ORF">UW55_C0032G0006</name>
</gene>
<name>A0A0G1IQF1_9BACT</name>
<sequence length="205" mass="23249">MYLEALTLETKKLWPQLNKFSEFVLAGGTALALQLGHRVSADFDFFSEKEIESSLLNRVEDLFKNSTIAIVLNTSEQLTVTVSGVKITFLAYRFRRQNEPVIFEGVRLLGIRDIAAAKAYALGRRATLKDYVDLFFIVSEKHLALPEVIDLAQKTYGDAFDPRLFLEELVYLTDVPEEPIRFLKSPVFLEGKNNAPRSKLRGALF</sequence>
<evidence type="ECO:0000313" key="1">
    <source>
        <dbReference type="EMBL" id="KKT61380.1"/>
    </source>
</evidence>
<organism evidence="1 2">
    <name type="scientific">Candidatus Giovannonibacteria bacterium GW2011_GWA2_44_26</name>
    <dbReference type="NCBI Taxonomy" id="1618648"/>
    <lineage>
        <taxon>Bacteria</taxon>
        <taxon>Candidatus Giovannoniibacteriota</taxon>
    </lineage>
</organism>
<reference evidence="1 2" key="1">
    <citation type="journal article" date="2015" name="Nature">
        <title>rRNA introns, odd ribosomes, and small enigmatic genomes across a large radiation of phyla.</title>
        <authorList>
            <person name="Brown C.T."/>
            <person name="Hug L.A."/>
            <person name="Thomas B.C."/>
            <person name="Sharon I."/>
            <person name="Castelle C.J."/>
            <person name="Singh A."/>
            <person name="Wilkins M.J."/>
            <person name="Williams K.H."/>
            <person name="Banfield J.F."/>
        </authorList>
    </citation>
    <scope>NUCLEOTIDE SEQUENCE [LARGE SCALE GENOMIC DNA]</scope>
</reference>
<dbReference type="InterPro" id="IPR014942">
    <property type="entry name" value="AbiEii"/>
</dbReference>
<dbReference type="EMBL" id="LCIT01000032">
    <property type="protein sequence ID" value="KKT61380.1"/>
    <property type="molecule type" value="Genomic_DNA"/>
</dbReference>
<evidence type="ECO:0000313" key="2">
    <source>
        <dbReference type="Proteomes" id="UP000033945"/>
    </source>
</evidence>
<accession>A0A0G1IQF1</accession>
<dbReference type="Pfam" id="PF08843">
    <property type="entry name" value="AbiEii"/>
    <property type="match status" value="1"/>
</dbReference>
<evidence type="ECO:0008006" key="3">
    <source>
        <dbReference type="Google" id="ProtNLM"/>
    </source>
</evidence>
<comment type="caution">
    <text evidence="1">The sequence shown here is derived from an EMBL/GenBank/DDBJ whole genome shotgun (WGS) entry which is preliminary data.</text>
</comment>